<protein>
    <submittedName>
        <fullName evidence="2">Uncharacterized protein</fullName>
    </submittedName>
</protein>
<keyword evidence="3" id="KW-1185">Reference proteome</keyword>
<accession>A0ABD3H5V0</accession>
<feature type="compositionally biased region" description="Basic and acidic residues" evidence="1">
    <location>
        <begin position="338"/>
        <end position="350"/>
    </location>
</feature>
<feature type="compositionally biased region" description="Polar residues" evidence="1">
    <location>
        <begin position="491"/>
        <end position="500"/>
    </location>
</feature>
<dbReference type="EMBL" id="JBJQOH010000004">
    <property type="protein sequence ID" value="KAL3686693.1"/>
    <property type="molecule type" value="Genomic_DNA"/>
</dbReference>
<gene>
    <name evidence="2" type="ORF">R1sor_013002</name>
</gene>
<proteinExistence type="predicted"/>
<comment type="caution">
    <text evidence="2">The sequence shown here is derived from an EMBL/GenBank/DDBJ whole genome shotgun (WGS) entry which is preliminary data.</text>
</comment>
<evidence type="ECO:0000313" key="3">
    <source>
        <dbReference type="Proteomes" id="UP001633002"/>
    </source>
</evidence>
<reference evidence="2 3" key="1">
    <citation type="submission" date="2024-09" db="EMBL/GenBank/DDBJ databases">
        <title>Chromosome-scale assembly of Riccia sorocarpa.</title>
        <authorList>
            <person name="Paukszto L."/>
        </authorList>
    </citation>
    <scope>NUCLEOTIDE SEQUENCE [LARGE SCALE GENOMIC DNA]</scope>
    <source>
        <strain evidence="2">LP-2024</strain>
        <tissue evidence="2">Aerial parts of the thallus</tissue>
    </source>
</reference>
<name>A0ABD3H5V0_9MARC</name>
<feature type="region of interest" description="Disordered" evidence="1">
    <location>
        <begin position="82"/>
        <end position="130"/>
    </location>
</feature>
<dbReference type="PANTHER" id="PTHR37383">
    <property type="entry name" value="OS01G0694200 PROTEIN"/>
    <property type="match status" value="1"/>
</dbReference>
<evidence type="ECO:0000313" key="2">
    <source>
        <dbReference type="EMBL" id="KAL3686693.1"/>
    </source>
</evidence>
<dbReference type="Proteomes" id="UP001633002">
    <property type="component" value="Unassembled WGS sequence"/>
</dbReference>
<evidence type="ECO:0000256" key="1">
    <source>
        <dbReference type="SAM" id="MobiDB-lite"/>
    </source>
</evidence>
<feature type="region of interest" description="Disordered" evidence="1">
    <location>
        <begin position="338"/>
        <end position="359"/>
    </location>
</feature>
<feature type="region of interest" description="Disordered" evidence="1">
    <location>
        <begin position="491"/>
        <end position="534"/>
    </location>
</feature>
<dbReference type="AlphaFoldDB" id="A0ABD3H5V0"/>
<organism evidence="2 3">
    <name type="scientific">Riccia sorocarpa</name>
    <dbReference type="NCBI Taxonomy" id="122646"/>
    <lineage>
        <taxon>Eukaryota</taxon>
        <taxon>Viridiplantae</taxon>
        <taxon>Streptophyta</taxon>
        <taxon>Embryophyta</taxon>
        <taxon>Marchantiophyta</taxon>
        <taxon>Marchantiopsida</taxon>
        <taxon>Marchantiidae</taxon>
        <taxon>Marchantiales</taxon>
        <taxon>Ricciaceae</taxon>
        <taxon>Riccia</taxon>
    </lineage>
</organism>
<sequence>MQAYRLRVADRHHTQVVKVCVEPRSNCAAFLLADSSCILVSLSSLPAIRRTLIPAPCTDACFLRLQARVLAGGGSSLPSRTYPVERGVSGGIPTSGGDSRENNVKMGQGGGGEAGKGTNRAGVRGRSGNKLLGNGKGVTANIRSRVYFLISQPAKGGSCIDLQAWHCEAPSFVPASAELDPCATSCSGPESTSLDHDAQGRLVRERRAVRLDIPHGMVMKMAASINVVVVYSISAGKIWVLAAKHVDPPELQKDQGTRSFRGSAFSPMERDLDTGLSTTKVENGQNGGSLGYLLLMKCAVLECSKPVYSLYASPQHLLLGESGGVLIWPLRPLIKSDKRHNEKERPRDSTVRSQSSRALAATMSKVQVEKALKENTRSSGVKASNGELNCISSGQVKEWTADVAANERPNFEDQKLHFLATTGDISEWGNTSKNGLYASREEEEKQVRRVYEGIPVNGVAPKNGFHESDKKLCLVVNTNCFGNGYVSVTNPANRDSSSEVNGHHGDGKAARNIARGLPSTLGTSSKHVSEEGPDITQKHAAAREDLQGFPAGTPHYKEEVRECKTCVVTQKLVGSLWFLESGKLQACSKDIQQNAMRLKLPSRIVYNSNARGPGLNLFQKPGVLTKIVDEGSGWMVFHCLNFTLKENIEME</sequence>
<dbReference type="PANTHER" id="PTHR37383:SF1">
    <property type="entry name" value="OS01G0694200 PROTEIN"/>
    <property type="match status" value="1"/>
</dbReference>